<dbReference type="FunFam" id="3.30.160.60:FF:002343">
    <property type="entry name" value="Zinc finger protein 33A"/>
    <property type="match status" value="1"/>
</dbReference>
<dbReference type="EMBL" id="AL451015">
    <property type="protein sequence ID" value="CAC18195.2"/>
    <property type="molecule type" value="Genomic_DNA"/>
</dbReference>
<feature type="compositionally biased region" description="Polar residues" evidence="5">
    <location>
        <begin position="200"/>
        <end position="221"/>
    </location>
</feature>
<feature type="region of interest" description="Disordered" evidence="5">
    <location>
        <begin position="243"/>
        <end position="276"/>
    </location>
</feature>
<evidence type="ECO:0000256" key="4">
    <source>
        <dbReference type="PROSITE-ProRule" id="PRU00042"/>
    </source>
</evidence>
<dbReference type="PANTHER" id="PTHR23235">
    <property type="entry name" value="KRUEPPEL-LIKE TRANSCRIPTION FACTOR"/>
    <property type="match status" value="1"/>
</dbReference>
<dbReference type="FunFam" id="3.30.160.60:FF:000376">
    <property type="entry name" value="Zinc finger protein 236"/>
    <property type="match status" value="1"/>
</dbReference>
<dbReference type="GO" id="GO:0000981">
    <property type="term" value="F:DNA-binding transcription factor activity, RNA polymerase II-specific"/>
    <property type="evidence" value="ECO:0007669"/>
    <property type="project" value="TreeGrafter"/>
</dbReference>
<evidence type="ECO:0000256" key="5">
    <source>
        <dbReference type="SAM" id="MobiDB-lite"/>
    </source>
</evidence>
<dbReference type="SUPFAM" id="SSF57667">
    <property type="entry name" value="beta-beta-alpha zinc fingers"/>
    <property type="match status" value="2"/>
</dbReference>
<evidence type="ECO:0000256" key="3">
    <source>
        <dbReference type="ARBA" id="ARBA00022833"/>
    </source>
</evidence>
<feature type="domain" description="C2H2-type" evidence="6">
    <location>
        <begin position="344"/>
        <end position="371"/>
    </location>
</feature>
<organism evidence="7">
    <name type="scientific">Neurospora crassa</name>
    <dbReference type="NCBI Taxonomy" id="5141"/>
    <lineage>
        <taxon>Eukaryota</taxon>
        <taxon>Fungi</taxon>
        <taxon>Dikarya</taxon>
        <taxon>Ascomycota</taxon>
        <taxon>Pezizomycotina</taxon>
        <taxon>Sordariomycetes</taxon>
        <taxon>Sordariomycetidae</taxon>
        <taxon>Sordariales</taxon>
        <taxon>Sordariaceae</taxon>
        <taxon>Neurospora</taxon>
    </lineage>
</organism>
<dbReference type="Pfam" id="PF00096">
    <property type="entry name" value="zf-C2H2"/>
    <property type="match status" value="2"/>
</dbReference>
<dbReference type="GO" id="GO:0008270">
    <property type="term" value="F:zinc ion binding"/>
    <property type="evidence" value="ECO:0007669"/>
    <property type="project" value="UniProtKB-KW"/>
</dbReference>
<keyword evidence="3" id="KW-0862">Zinc</keyword>
<dbReference type="PROSITE" id="PS50157">
    <property type="entry name" value="ZINC_FINGER_C2H2_2"/>
    <property type="match status" value="4"/>
</dbReference>
<feature type="region of interest" description="Disordered" evidence="5">
    <location>
        <begin position="436"/>
        <end position="467"/>
    </location>
</feature>
<sequence>MHTYTDMYTFAHRLHTPRSVQSASTCRARLLSRLPPIWRGTGPRYPINRMALTAQPSAPAGWERWPQHHPSNDYVMMDADVMPYNARPMTTAPMQQRPSLVPHYMPTTSMSTASINSISAPAHYQSPVPYGGGYPAYPLPTPTTMNSSYHKHQQYQERPSLHMITPEFEDTRGPHHIRNARRYSEESRSPSERSDSQGSTTETTISNHSSCSRTITPNTPVNGAPQVEFSTAVDKLMKVIQSKMKDADPEQSGDDKDIKAEQQSSPVCQARVQQPADKHKRKRYECQIEGCNKKFSQKTHRDTHVRSHTGDRPYVCPIPGCGGRFTQAGNLKTHKRRHTGERPYRCEVCDKGFVQRGDVKAHMKTHLGTKAFLCRLDNCHKQFTQRGNLKYHQNKYHNETIKALAARFDAIEDWSTVLKEDMEIFKDFAEVHKNSNKGIKGRGKHRKVKSVPLSSPTSPTGHSPLPNIMASQYPLPSAPGVSQLLHTPHPLHPPLHHQGPSHSAMYGMPRSSLHSHYETYDHHEVDTVASSRGSVAEPIYHHEEHPRELAFGDRMY</sequence>
<feature type="domain" description="C2H2-type" evidence="6">
    <location>
        <begin position="372"/>
        <end position="397"/>
    </location>
</feature>
<feature type="compositionally biased region" description="Basic residues" evidence="5">
    <location>
        <begin position="439"/>
        <end position="449"/>
    </location>
</feature>
<accession>Q9HE97</accession>
<keyword evidence="1" id="KW-0479">Metal-binding</keyword>
<dbReference type="PROSITE" id="PS00028">
    <property type="entry name" value="ZINC_FINGER_C2H2_1"/>
    <property type="match status" value="4"/>
</dbReference>
<evidence type="ECO:0000313" key="7">
    <source>
        <dbReference type="EMBL" id="CAC18195.2"/>
    </source>
</evidence>
<feature type="compositionally biased region" description="Polar residues" evidence="5">
    <location>
        <begin position="452"/>
        <end position="461"/>
    </location>
</feature>
<keyword evidence="2 4" id="KW-0863">Zinc-finger</keyword>
<protein>
    <submittedName>
        <fullName evidence="7">Related to finger protein AZF1</fullName>
    </submittedName>
</protein>
<dbReference type="VEuPathDB" id="FungiDB:NCU04179"/>
<evidence type="ECO:0000256" key="2">
    <source>
        <dbReference type="ARBA" id="ARBA00022771"/>
    </source>
</evidence>
<feature type="compositionally biased region" description="Basic and acidic residues" evidence="5">
    <location>
        <begin position="243"/>
        <end position="260"/>
    </location>
</feature>
<dbReference type="Gene3D" id="3.30.160.60">
    <property type="entry name" value="Classic Zinc Finger"/>
    <property type="match status" value="4"/>
</dbReference>
<gene>
    <name evidence="7" type="primary">B13O20.050</name>
</gene>
<dbReference type="SMART" id="SM00355">
    <property type="entry name" value="ZnF_C2H2"/>
    <property type="match status" value="4"/>
</dbReference>
<reference evidence="7" key="2">
    <citation type="submission" date="2001-11" db="EMBL/GenBank/DDBJ databases">
        <authorList>
            <person name="German Neurospora genome project"/>
        </authorList>
    </citation>
    <scope>NUCLEOTIDE SEQUENCE</scope>
</reference>
<feature type="compositionally biased region" description="Basic and acidic residues" evidence="5">
    <location>
        <begin position="182"/>
        <end position="195"/>
    </location>
</feature>
<feature type="domain" description="C2H2-type" evidence="6">
    <location>
        <begin position="284"/>
        <end position="313"/>
    </location>
</feature>
<reference evidence="7" key="1">
    <citation type="submission" date="2000-12" db="EMBL/GenBank/DDBJ databases">
        <authorList>
            <person name="Schulte U."/>
            <person name="Aign V."/>
            <person name="Hoheisel J."/>
            <person name="Brandt P."/>
            <person name="Fartmann B."/>
            <person name="Holland R."/>
            <person name="Nyakatura G."/>
            <person name="Mewes H.W."/>
            <person name="Mannhaupt G."/>
        </authorList>
    </citation>
    <scope>NUCLEOTIDE SEQUENCE</scope>
</reference>
<dbReference type="InterPro" id="IPR013087">
    <property type="entry name" value="Znf_C2H2_type"/>
</dbReference>
<dbReference type="InterPro" id="IPR036236">
    <property type="entry name" value="Znf_C2H2_sf"/>
</dbReference>
<name>Q9HE97_NEUCS</name>
<proteinExistence type="predicted"/>
<dbReference type="GO" id="GO:0000978">
    <property type="term" value="F:RNA polymerase II cis-regulatory region sequence-specific DNA binding"/>
    <property type="evidence" value="ECO:0007669"/>
    <property type="project" value="TreeGrafter"/>
</dbReference>
<dbReference type="PANTHER" id="PTHR23235:SF120">
    <property type="entry name" value="KRUPPEL-LIKE FACTOR 15"/>
    <property type="match status" value="1"/>
</dbReference>
<evidence type="ECO:0000256" key="1">
    <source>
        <dbReference type="ARBA" id="ARBA00022723"/>
    </source>
</evidence>
<feature type="region of interest" description="Disordered" evidence="5">
    <location>
        <begin position="167"/>
        <end position="225"/>
    </location>
</feature>
<dbReference type="AlphaFoldDB" id="Q9HE97"/>
<evidence type="ECO:0000259" key="6">
    <source>
        <dbReference type="PROSITE" id="PS50157"/>
    </source>
</evidence>
<feature type="domain" description="C2H2-type" evidence="6">
    <location>
        <begin position="314"/>
        <end position="343"/>
    </location>
</feature>